<dbReference type="InterPro" id="IPR002121">
    <property type="entry name" value="HRDC_dom"/>
</dbReference>
<name>A0A6J7AT78_9ZZZZ</name>
<evidence type="ECO:0000256" key="2">
    <source>
        <dbReference type="ARBA" id="ARBA00022801"/>
    </source>
</evidence>
<keyword evidence="4" id="KW-0067">ATP-binding</keyword>
<feature type="domain" description="HRDC" evidence="5">
    <location>
        <begin position="176"/>
        <end position="247"/>
    </location>
</feature>
<dbReference type="Gene3D" id="3.40.50.300">
    <property type="entry name" value="P-loop containing nucleotide triphosphate hydrolases"/>
    <property type="match status" value="1"/>
</dbReference>
<dbReference type="GO" id="GO:0000725">
    <property type="term" value="P:recombinational repair"/>
    <property type="evidence" value="ECO:0007669"/>
    <property type="project" value="TreeGrafter"/>
</dbReference>
<reference evidence="6" key="1">
    <citation type="submission" date="2020-05" db="EMBL/GenBank/DDBJ databases">
        <authorList>
            <person name="Chiriac C."/>
            <person name="Salcher M."/>
            <person name="Ghai R."/>
            <person name="Kavagutti S V."/>
        </authorList>
    </citation>
    <scope>NUCLEOTIDE SEQUENCE</scope>
</reference>
<dbReference type="SUPFAM" id="SSF52540">
    <property type="entry name" value="P-loop containing nucleoside triphosphate hydrolases"/>
    <property type="match status" value="1"/>
</dbReference>
<keyword evidence="1" id="KW-0547">Nucleotide-binding</keyword>
<dbReference type="EMBL" id="CAFAAV010000366">
    <property type="protein sequence ID" value="CAB4836092.1"/>
    <property type="molecule type" value="Genomic_DNA"/>
</dbReference>
<evidence type="ECO:0000256" key="1">
    <source>
        <dbReference type="ARBA" id="ARBA00022741"/>
    </source>
</evidence>
<sequence length="247" mass="26366">MVASRGTTSQLLAALRDSMGLATSIAKLDVHRKGMNRAAQNDDLTALAQLAALQPDPAAFESWLRGALSTKWSDGGVTLATVHRVKGQEWPFVVVHHADADQFPHRLAENDEEERRLFHVAITRASRDALVVPSEHPSPFILECSTEPVAIIRSSPPPATPRPPSSVMTKPGDGLTADDAALFEALRAWRKHASGSKPAYTVLADAALHDIARTRPSSLDELARVKGVGPAKLQLYGAGILAVVASA</sequence>
<accession>A0A6J7AT78</accession>
<keyword evidence="3" id="KW-0347">Helicase</keyword>
<dbReference type="GO" id="GO:0043138">
    <property type="term" value="F:3'-5' DNA helicase activity"/>
    <property type="evidence" value="ECO:0007669"/>
    <property type="project" value="TreeGrafter"/>
</dbReference>
<dbReference type="PANTHER" id="PTHR11070:SF2">
    <property type="entry name" value="ATP-DEPENDENT DNA HELICASE SRS2"/>
    <property type="match status" value="1"/>
</dbReference>
<dbReference type="Pfam" id="PF00570">
    <property type="entry name" value="HRDC"/>
    <property type="match status" value="1"/>
</dbReference>
<evidence type="ECO:0000256" key="4">
    <source>
        <dbReference type="ARBA" id="ARBA00022840"/>
    </source>
</evidence>
<dbReference type="InterPro" id="IPR010997">
    <property type="entry name" value="HRDC-like_sf"/>
</dbReference>
<dbReference type="PANTHER" id="PTHR11070">
    <property type="entry name" value="UVRD / RECB / PCRA DNA HELICASE FAMILY MEMBER"/>
    <property type="match status" value="1"/>
</dbReference>
<evidence type="ECO:0000313" key="6">
    <source>
        <dbReference type="EMBL" id="CAB4836092.1"/>
    </source>
</evidence>
<dbReference type="InterPro" id="IPR000212">
    <property type="entry name" value="DNA_helicase_UvrD/REP"/>
</dbReference>
<evidence type="ECO:0000259" key="5">
    <source>
        <dbReference type="PROSITE" id="PS50967"/>
    </source>
</evidence>
<gene>
    <name evidence="6" type="ORF">UFOPK3099_03003</name>
</gene>
<dbReference type="InterPro" id="IPR027417">
    <property type="entry name" value="P-loop_NTPase"/>
</dbReference>
<evidence type="ECO:0000256" key="3">
    <source>
        <dbReference type="ARBA" id="ARBA00022806"/>
    </source>
</evidence>
<dbReference type="GO" id="GO:0003677">
    <property type="term" value="F:DNA binding"/>
    <property type="evidence" value="ECO:0007669"/>
    <property type="project" value="InterPro"/>
</dbReference>
<dbReference type="SMART" id="SM00341">
    <property type="entry name" value="HRDC"/>
    <property type="match status" value="1"/>
</dbReference>
<dbReference type="InterPro" id="IPR044876">
    <property type="entry name" value="HRDC_dom_sf"/>
</dbReference>
<dbReference type="PROSITE" id="PS50967">
    <property type="entry name" value="HRDC"/>
    <property type="match status" value="1"/>
</dbReference>
<organism evidence="6">
    <name type="scientific">freshwater metagenome</name>
    <dbReference type="NCBI Taxonomy" id="449393"/>
    <lineage>
        <taxon>unclassified sequences</taxon>
        <taxon>metagenomes</taxon>
        <taxon>ecological metagenomes</taxon>
    </lineage>
</organism>
<protein>
    <submittedName>
        <fullName evidence="6">Unannotated protein</fullName>
    </submittedName>
</protein>
<dbReference type="Pfam" id="PF13361">
    <property type="entry name" value="UvrD_C"/>
    <property type="match status" value="1"/>
</dbReference>
<proteinExistence type="predicted"/>
<dbReference type="SUPFAM" id="SSF47819">
    <property type="entry name" value="HRDC-like"/>
    <property type="match status" value="1"/>
</dbReference>
<dbReference type="AlphaFoldDB" id="A0A6J7AT78"/>
<dbReference type="Gene3D" id="1.10.150.80">
    <property type="entry name" value="HRDC domain"/>
    <property type="match status" value="1"/>
</dbReference>
<dbReference type="InterPro" id="IPR014017">
    <property type="entry name" value="DNA_helicase_UvrD-like_C"/>
</dbReference>
<dbReference type="Gene3D" id="1.10.486.10">
    <property type="entry name" value="PCRA, domain 4"/>
    <property type="match status" value="1"/>
</dbReference>
<keyword evidence="2" id="KW-0378">Hydrolase</keyword>
<dbReference type="GO" id="GO:0016787">
    <property type="term" value="F:hydrolase activity"/>
    <property type="evidence" value="ECO:0007669"/>
    <property type="project" value="UniProtKB-KW"/>
</dbReference>
<dbReference type="GO" id="GO:0005524">
    <property type="term" value="F:ATP binding"/>
    <property type="evidence" value="ECO:0007669"/>
    <property type="project" value="UniProtKB-KW"/>
</dbReference>